<name>A0ABR7X783_9SPHI</name>
<sequence>MLKRYLLILTALFFTSHCFAQDTLEVKRKLAGNVTEIFKVLAKDVNIRQGLFRAVYKKDHVVAIGNYENDKKVSLWKFYDPKGTVMQTYDYSTGRLFYEAPEDTTSHLRYLADKFLKEGDKVTKPIKVGGRYYGYLPYLNLFTLPKEYAYINRNALAARVELLVSPGGRLADYKVTVIDGDSGQPFRTINMNIKLPDPADLVFIPATLNGEPIACRIIIQCVVTNAGHLAFE</sequence>
<protein>
    <recommendedName>
        <fullName evidence="4">TonB C-terminal domain-containing protein</fullName>
    </recommendedName>
</protein>
<accession>A0ABR7X783</accession>
<dbReference type="Proteomes" id="UP000618754">
    <property type="component" value="Unassembled WGS sequence"/>
</dbReference>
<evidence type="ECO:0000256" key="1">
    <source>
        <dbReference type="SAM" id="SignalP"/>
    </source>
</evidence>
<organism evidence="2 3">
    <name type="scientific">Mucilaginibacter rigui</name>
    <dbReference type="NCBI Taxonomy" id="534635"/>
    <lineage>
        <taxon>Bacteria</taxon>
        <taxon>Pseudomonadati</taxon>
        <taxon>Bacteroidota</taxon>
        <taxon>Sphingobacteriia</taxon>
        <taxon>Sphingobacteriales</taxon>
        <taxon>Sphingobacteriaceae</taxon>
        <taxon>Mucilaginibacter</taxon>
    </lineage>
</organism>
<proteinExistence type="predicted"/>
<dbReference type="SUPFAM" id="SSF82185">
    <property type="entry name" value="Histone H3 K4-specific methyltransferase SET7/9 N-terminal domain"/>
    <property type="match status" value="1"/>
</dbReference>
<evidence type="ECO:0008006" key="4">
    <source>
        <dbReference type="Google" id="ProtNLM"/>
    </source>
</evidence>
<evidence type="ECO:0000313" key="3">
    <source>
        <dbReference type="Proteomes" id="UP000618754"/>
    </source>
</evidence>
<keyword evidence="1" id="KW-0732">Signal</keyword>
<dbReference type="Gene3D" id="2.20.110.10">
    <property type="entry name" value="Histone H3 K4-specific methyltransferase SET7/9 N-terminal domain"/>
    <property type="match status" value="1"/>
</dbReference>
<feature type="signal peptide" evidence="1">
    <location>
        <begin position="1"/>
        <end position="20"/>
    </location>
</feature>
<comment type="caution">
    <text evidence="2">The sequence shown here is derived from an EMBL/GenBank/DDBJ whole genome shotgun (WGS) entry which is preliminary data.</text>
</comment>
<dbReference type="RefSeq" id="WP_191176307.1">
    <property type="nucleotide sequence ID" value="NZ_JACWMW010000003.1"/>
</dbReference>
<gene>
    <name evidence="2" type="ORF">IDJ75_14325</name>
</gene>
<evidence type="ECO:0000313" key="2">
    <source>
        <dbReference type="EMBL" id="MBD1386458.1"/>
    </source>
</evidence>
<feature type="chain" id="PRO_5045364795" description="TonB C-terminal domain-containing protein" evidence="1">
    <location>
        <begin position="21"/>
        <end position="232"/>
    </location>
</feature>
<dbReference type="EMBL" id="JACWMW010000003">
    <property type="protein sequence ID" value="MBD1386458.1"/>
    <property type="molecule type" value="Genomic_DNA"/>
</dbReference>
<keyword evidence="3" id="KW-1185">Reference proteome</keyword>
<reference evidence="2 3" key="1">
    <citation type="submission" date="2020-09" db="EMBL/GenBank/DDBJ databases">
        <title>Novel species of Mucilaginibacter isolated from a glacier on the Tibetan Plateau.</title>
        <authorList>
            <person name="Liu Q."/>
            <person name="Xin Y.-H."/>
        </authorList>
    </citation>
    <scope>NUCLEOTIDE SEQUENCE [LARGE SCALE GENOMIC DNA]</scope>
    <source>
        <strain evidence="2 3">CGMCC 1.13878</strain>
    </source>
</reference>